<reference evidence="3" key="1">
    <citation type="submission" date="2022-11" db="UniProtKB">
        <authorList>
            <consortium name="WormBaseParasite"/>
        </authorList>
    </citation>
    <scope>IDENTIFICATION</scope>
</reference>
<name>A0A914MAH0_MELIC</name>
<evidence type="ECO:0000313" key="3">
    <source>
        <dbReference type="WBParaSite" id="Minc3s01384g23348"/>
    </source>
</evidence>
<evidence type="ECO:0000256" key="1">
    <source>
        <dbReference type="SAM" id="MobiDB-lite"/>
    </source>
</evidence>
<dbReference type="Proteomes" id="UP000887563">
    <property type="component" value="Unplaced"/>
</dbReference>
<dbReference type="WBParaSite" id="Minc3s01384g23348">
    <property type="protein sequence ID" value="Minc3s01384g23348"/>
    <property type="gene ID" value="Minc3s01384g23348"/>
</dbReference>
<organism evidence="2 3">
    <name type="scientific">Meloidogyne incognita</name>
    <name type="common">Southern root-knot nematode worm</name>
    <name type="synonym">Oxyuris incognita</name>
    <dbReference type="NCBI Taxonomy" id="6306"/>
    <lineage>
        <taxon>Eukaryota</taxon>
        <taxon>Metazoa</taxon>
        <taxon>Ecdysozoa</taxon>
        <taxon>Nematoda</taxon>
        <taxon>Chromadorea</taxon>
        <taxon>Rhabditida</taxon>
        <taxon>Tylenchina</taxon>
        <taxon>Tylenchomorpha</taxon>
        <taxon>Tylenchoidea</taxon>
        <taxon>Meloidogynidae</taxon>
        <taxon>Meloidogyninae</taxon>
        <taxon>Meloidogyne</taxon>
        <taxon>Meloidogyne incognita group</taxon>
    </lineage>
</organism>
<proteinExistence type="predicted"/>
<protein>
    <submittedName>
        <fullName evidence="3">Candidate secreted effector</fullName>
    </submittedName>
</protein>
<feature type="region of interest" description="Disordered" evidence="1">
    <location>
        <begin position="34"/>
        <end position="115"/>
    </location>
</feature>
<sequence length="115" mass="12953">MIEESFMPFQNSKILPKGWYQRRADKKVFSILRNRDPGPKNVGNSRFSGIGTARSLKPTSTLPSSSTSLPSPHKRLRKARRSEITPQKRKKVVSTSTTGIGRKRAKRGIKMEKDG</sequence>
<feature type="compositionally biased region" description="Low complexity" evidence="1">
    <location>
        <begin position="55"/>
        <end position="71"/>
    </location>
</feature>
<dbReference type="AlphaFoldDB" id="A0A914MAH0"/>
<accession>A0A914MAH0</accession>
<keyword evidence="2" id="KW-1185">Reference proteome</keyword>
<evidence type="ECO:0000313" key="2">
    <source>
        <dbReference type="Proteomes" id="UP000887563"/>
    </source>
</evidence>